<dbReference type="Proteomes" id="UP000469452">
    <property type="component" value="Unassembled WGS sequence"/>
</dbReference>
<evidence type="ECO:0000256" key="1">
    <source>
        <dbReference type="SAM" id="MobiDB-lite"/>
    </source>
</evidence>
<evidence type="ECO:0000313" key="3">
    <source>
        <dbReference type="Proteomes" id="UP000469452"/>
    </source>
</evidence>
<sequence length="193" mass="22335">MMEKHTQSIKGNRNHWERQFGKITNDNQEKPSSKQNGEYAQSKTRNQYDKWGKSPTNDRSYEFAFERVELYEQPGVRVEQDVLLVRTELYRMDVELGFELPRLKQRPQCRLDAFFIIHILANGPVHDDMLLMQEEDDVDDRVNEGEKPTVVVVARVVHADEGVAGVHAKHKAIRVVRGRDRGVVLAAVEQALR</sequence>
<proteinExistence type="predicted"/>
<evidence type="ECO:0000313" key="2">
    <source>
        <dbReference type="EMBL" id="KAF0725669.1"/>
    </source>
</evidence>
<reference evidence="2 3" key="1">
    <citation type="submission" date="2019-06" db="EMBL/GenBank/DDBJ databases">
        <title>Genomics analysis of Aphanomyces spp. identifies a new class of oomycete effector associated with host adaptation.</title>
        <authorList>
            <person name="Gaulin E."/>
        </authorList>
    </citation>
    <scope>NUCLEOTIDE SEQUENCE [LARGE SCALE GENOMIC DNA]</scope>
    <source>
        <strain evidence="2 3">E</strain>
    </source>
</reference>
<dbReference type="EMBL" id="VJMI01015636">
    <property type="protein sequence ID" value="KAF0725669.1"/>
    <property type="molecule type" value="Genomic_DNA"/>
</dbReference>
<feature type="region of interest" description="Disordered" evidence="1">
    <location>
        <begin position="1"/>
        <end position="54"/>
    </location>
</feature>
<gene>
    <name evidence="2" type="ORF">AaE_009684</name>
</gene>
<feature type="compositionally biased region" description="Polar residues" evidence="1">
    <location>
        <begin position="33"/>
        <end position="45"/>
    </location>
</feature>
<organism evidence="2 3">
    <name type="scientific">Aphanomyces astaci</name>
    <name type="common">Crayfish plague agent</name>
    <dbReference type="NCBI Taxonomy" id="112090"/>
    <lineage>
        <taxon>Eukaryota</taxon>
        <taxon>Sar</taxon>
        <taxon>Stramenopiles</taxon>
        <taxon>Oomycota</taxon>
        <taxon>Saprolegniomycetes</taxon>
        <taxon>Saprolegniales</taxon>
        <taxon>Verrucalvaceae</taxon>
        <taxon>Aphanomyces</taxon>
    </lineage>
</organism>
<protein>
    <submittedName>
        <fullName evidence="2">Uncharacterized protein</fullName>
    </submittedName>
</protein>
<comment type="caution">
    <text evidence="2">The sequence shown here is derived from an EMBL/GenBank/DDBJ whole genome shotgun (WGS) entry which is preliminary data.</text>
</comment>
<name>A0A6A4ZRV4_APHAT</name>
<dbReference type="AlphaFoldDB" id="A0A6A4ZRV4"/>
<accession>A0A6A4ZRV4</accession>